<evidence type="ECO:0000313" key="2">
    <source>
        <dbReference type="Proteomes" id="UP000886886"/>
    </source>
</evidence>
<protein>
    <submittedName>
        <fullName evidence="1">DUF4364 family protein</fullName>
    </submittedName>
</protein>
<dbReference type="Pfam" id="PF14277">
    <property type="entry name" value="DUF4364"/>
    <property type="match status" value="1"/>
</dbReference>
<name>A0A9D0ZUJ2_9FIRM</name>
<dbReference type="Gene3D" id="1.10.10.10">
    <property type="entry name" value="Winged helix-like DNA-binding domain superfamily/Winged helix DNA-binding domain"/>
    <property type="match status" value="1"/>
</dbReference>
<gene>
    <name evidence="1" type="ORF">IAB26_00105</name>
</gene>
<dbReference type="SUPFAM" id="SSF46785">
    <property type="entry name" value="Winged helix' DNA-binding domain"/>
    <property type="match status" value="1"/>
</dbReference>
<accession>A0A9D0ZUJ2</accession>
<dbReference type="InterPro" id="IPR036390">
    <property type="entry name" value="WH_DNA-bd_sf"/>
</dbReference>
<proteinExistence type="predicted"/>
<reference evidence="1" key="1">
    <citation type="submission" date="2020-10" db="EMBL/GenBank/DDBJ databases">
        <authorList>
            <person name="Gilroy R."/>
        </authorList>
    </citation>
    <scope>NUCLEOTIDE SEQUENCE</scope>
    <source>
        <strain evidence="1">ChiSjej3B21-11622</strain>
    </source>
</reference>
<evidence type="ECO:0000313" key="1">
    <source>
        <dbReference type="EMBL" id="HIQ94948.1"/>
    </source>
</evidence>
<dbReference type="InterPro" id="IPR025374">
    <property type="entry name" value="DUF4364"/>
</dbReference>
<comment type="caution">
    <text evidence="1">The sequence shown here is derived from an EMBL/GenBank/DDBJ whole genome shotgun (WGS) entry which is preliminary data.</text>
</comment>
<organism evidence="1 2">
    <name type="scientific">Candidatus Limivivens merdigallinarum</name>
    <dbReference type="NCBI Taxonomy" id="2840859"/>
    <lineage>
        <taxon>Bacteria</taxon>
        <taxon>Bacillati</taxon>
        <taxon>Bacillota</taxon>
        <taxon>Clostridia</taxon>
        <taxon>Lachnospirales</taxon>
        <taxon>Lachnospiraceae</taxon>
        <taxon>Lachnospiraceae incertae sedis</taxon>
        <taxon>Candidatus Limivivens</taxon>
    </lineage>
</organism>
<dbReference type="EMBL" id="DVFT01000002">
    <property type="protein sequence ID" value="HIQ94948.1"/>
    <property type="molecule type" value="Genomic_DNA"/>
</dbReference>
<dbReference type="AlphaFoldDB" id="A0A9D0ZUJ2"/>
<sequence length="170" mass="19638">MSDSLTLYKLIILYLLKKVNFPLTNGQISAFIVEEEYTSYFNVQQALSELVEAGLLREQKVRNATQYFITEDGEQTLEYFGKKIGPAIMADIDQYIEDNKMELRNEAAIVADYYKNTGGEYSVHLEVKERKGDLIDLTISVPDKEQAIAICDHWEKKCQEVYQYLMNTLL</sequence>
<dbReference type="Proteomes" id="UP000886886">
    <property type="component" value="Unassembled WGS sequence"/>
</dbReference>
<reference evidence="1" key="2">
    <citation type="journal article" date="2021" name="PeerJ">
        <title>Extensive microbial diversity within the chicken gut microbiome revealed by metagenomics and culture.</title>
        <authorList>
            <person name="Gilroy R."/>
            <person name="Ravi A."/>
            <person name="Getino M."/>
            <person name="Pursley I."/>
            <person name="Horton D.L."/>
            <person name="Alikhan N.F."/>
            <person name="Baker D."/>
            <person name="Gharbi K."/>
            <person name="Hall N."/>
            <person name="Watson M."/>
            <person name="Adriaenssens E.M."/>
            <person name="Foster-Nyarko E."/>
            <person name="Jarju S."/>
            <person name="Secka A."/>
            <person name="Antonio M."/>
            <person name="Oren A."/>
            <person name="Chaudhuri R.R."/>
            <person name="La Ragione R."/>
            <person name="Hildebrand F."/>
            <person name="Pallen M.J."/>
        </authorList>
    </citation>
    <scope>NUCLEOTIDE SEQUENCE</scope>
    <source>
        <strain evidence="1">ChiSjej3B21-11622</strain>
    </source>
</reference>
<dbReference type="InterPro" id="IPR036388">
    <property type="entry name" value="WH-like_DNA-bd_sf"/>
</dbReference>